<keyword evidence="5" id="KW-1185">Reference proteome</keyword>
<evidence type="ECO:0000259" key="3">
    <source>
        <dbReference type="Pfam" id="PF01551"/>
    </source>
</evidence>
<proteinExistence type="predicted"/>
<evidence type="ECO:0000256" key="1">
    <source>
        <dbReference type="ARBA" id="ARBA00022729"/>
    </source>
</evidence>
<accession>A0ABV4I6T4</accession>
<gene>
    <name evidence="4" type="ORF">AB2L28_18625</name>
</gene>
<comment type="caution">
    <text evidence="4">The sequence shown here is derived from an EMBL/GenBank/DDBJ whole genome shotgun (WGS) entry which is preliminary data.</text>
</comment>
<organism evidence="4 5">
    <name type="scientific">Kineococcus mangrovi</name>
    <dbReference type="NCBI Taxonomy" id="1660183"/>
    <lineage>
        <taxon>Bacteria</taxon>
        <taxon>Bacillati</taxon>
        <taxon>Actinomycetota</taxon>
        <taxon>Actinomycetes</taxon>
        <taxon>Kineosporiales</taxon>
        <taxon>Kineosporiaceae</taxon>
        <taxon>Kineococcus</taxon>
    </lineage>
</organism>
<name>A0ABV4I6T4_9ACTN</name>
<feature type="signal peptide" evidence="2">
    <location>
        <begin position="1"/>
        <end position="32"/>
    </location>
</feature>
<dbReference type="InterPro" id="IPR016047">
    <property type="entry name" value="M23ase_b-sheet_dom"/>
</dbReference>
<dbReference type="Proteomes" id="UP001566476">
    <property type="component" value="Unassembled WGS sequence"/>
</dbReference>
<keyword evidence="1 2" id="KW-0732">Signal</keyword>
<dbReference type="SUPFAM" id="SSF51261">
    <property type="entry name" value="Duplicated hybrid motif"/>
    <property type="match status" value="1"/>
</dbReference>
<reference evidence="4 5" key="1">
    <citation type="submission" date="2024-07" db="EMBL/GenBank/DDBJ databases">
        <authorList>
            <person name="Thanompreechachai J."/>
            <person name="Duangmal K."/>
        </authorList>
    </citation>
    <scope>NUCLEOTIDE SEQUENCE [LARGE SCALE GENOMIC DNA]</scope>
    <source>
        <strain evidence="4 5">TBRC 1896</strain>
    </source>
</reference>
<feature type="chain" id="PRO_5045571920" evidence="2">
    <location>
        <begin position="33"/>
        <end position="182"/>
    </location>
</feature>
<feature type="domain" description="M23ase beta-sheet core" evidence="3">
    <location>
        <begin position="72"/>
        <end position="165"/>
    </location>
</feature>
<dbReference type="Gene3D" id="2.70.70.10">
    <property type="entry name" value="Glucose Permease (Domain IIA)"/>
    <property type="match status" value="1"/>
</dbReference>
<sequence>MLGTGVTAALGSVAVAGLAAALVVAVPPPVDAPPHAPAPAPGRGTTARTWTWPVDPPRVVRTFDDVGRYAAGHRGVDLAAAPGAPVVAVAAGEVTFAGPVAGRGVVVVAHVDGLRTTYEPLDASVRSGQTVVAGAVLGSLAAQPRHCPASCLHLGLRRDETYLDPLARLRGAPPVLLPLGRP</sequence>
<dbReference type="InterPro" id="IPR011055">
    <property type="entry name" value="Dup_hybrid_motif"/>
</dbReference>
<evidence type="ECO:0000313" key="4">
    <source>
        <dbReference type="EMBL" id="MEZ0494256.1"/>
    </source>
</evidence>
<dbReference type="RefSeq" id="WP_370720488.1">
    <property type="nucleotide sequence ID" value="NZ_JBGGTQ010000010.1"/>
</dbReference>
<dbReference type="InterPro" id="IPR050570">
    <property type="entry name" value="Cell_wall_metabolism_enzyme"/>
</dbReference>
<dbReference type="EMBL" id="JBGGTQ010000010">
    <property type="protein sequence ID" value="MEZ0494256.1"/>
    <property type="molecule type" value="Genomic_DNA"/>
</dbReference>
<evidence type="ECO:0000256" key="2">
    <source>
        <dbReference type="SAM" id="SignalP"/>
    </source>
</evidence>
<dbReference type="Pfam" id="PF01551">
    <property type="entry name" value="Peptidase_M23"/>
    <property type="match status" value="1"/>
</dbReference>
<dbReference type="PANTHER" id="PTHR21666:SF289">
    <property type="entry name" value="L-ALA--D-GLU ENDOPEPTIDASE"/>
    <property type="match status" value="1"/>
</dbReference>
<dbReference type="PANTHER" id="PTHR21666">
    <property type="entry name" value="PEPTIDASE-RELATED"/>
    <property type="match status" value="1"/>
</dbReference>
<protein>
    <submittedName>
        <fullName evidence="4">Peptidoglycan DD-metalloendopeptidase family protein</fullName>
    </submittedName>
</protein>
<evidence type="ECO:0000313" key="5">
    <source>
        <dbReference type="Proteomes" id="UP001566476"/>
    </source>
</evidence>